<dbReference type="KEGG" id="fau:Fraau_2395"/>
<dbReference type="PANTHER" id="PTHR39338">
    <property type="entry name" value="BLL5662 PROTEIN-RELATED"/>
    <property type="match status" value="1"/>
</dbReference>
<name>H8L617_FRAAD</name>
<organism evidence="2 3">
    <name type="scientific">Frateuria aurantia (strain ATCC 33424 / DSM 6220 / KCTC 2777 / LMG 1558 / NBRC 3245 / NCIMB 13370)</name>
    <name type="common">Acetobacter aurantius</name>
    <dbReference type="NCBI Taxonomy" id="767434"/>
    <lineage>
        <taxon>Bacteria</taxon>
        <taxon>Pseudomonadati</taxon>
        <taxon>Pseudomonadota</taxon>
        <taxon>Gammaproteobacteria</taxon>
        <taxon>Lysobacterales</taxon>
        <taxon>Rhodanobacteraceae</taxon>
        <taxon>Frateuria</taxon>
    </lineage>
</organism>
<evidence type="ECO:0000313" key="3">
    <source>
        <dbReference type="Proteomes" id="UP000005234"/>
    </source>
</evidence>
<proteinExistence type="predicted"/>
<dbReference type="InterPro" id="IPR008912">
    <property type="entry name" value="Uncharacterised_CoxE"/>
</dbReference>
<dbReference type="Proteomes" id="UP000005234">
    <property type="component" value="Chromosome"/>
</dbReference>
<dbReference type="HOGENOM" id="CLU_059555_0_0_6"/>
<dbReference type="STRING" id="767434.Fraau_2395"/>
<keyword evidence="3" id="KW-1185">Reference proteome</keyword>
<evidence type="ECO:0000313" key="2">
    <source>
        <dbReference type="EMBL" id="AFC86760.1"/>
    </source>
</evidence>
<protein>
    <recommendedName>
        <fullName evidence="4">Protein containing von Willebrand factor type A (VWA) domain</fullName>
    </recommendedName>
</protein>
<dbReference type="EMBL" id="CP003350">
    <property type="protein sequence ID" value="AFC86760.1"/>
    <property type="molecule type" value="Genomic_DNA"/>
</dbReference>
<evidence type="ECO:0008006" key="4">
    <source>
        <dbReference type="Google" id="ProtNLM"/>
    </source>
</evidence>
<evidence type="ECO:0000256" key="1">
    <source>
        <dbReference type="SAM" id="MobiDB-lite"/>
    </source>
</evidence>
<reference evidence="2" key="1">
    <citation type="submission" date="2012-02" db="EMBL/GenBank/DDBJ databases">
        <title>The complete genome of Frateuria aurantia DSM 6220.</title>
        <authorList>
            <consortium name="US DOE Joint Genome Institute (JGI-PGF)"/>
            <person name="Lucas S."/>
            <person name="Copeland A."/>
            <person name="Lapidus A."/>
            <person name="Glavina del Rio T."/>
            <person name="Dalin E."/>
            <person name="Tice H."/>
            <person name="Bruce D."/>
            <person name="Goodwin L."/>
            <person name="Pitluck S."/>
            <person name="Peters L."/>
            <person name="Ovchinnikova G."/>
            <person name="Teshima H."/>
            <person name="Kyrpides N."/>
            <person name="Mavromatis K."/>
            <person name="Ivanova N."/>
            <person name="Brettin T."/>
            <person name="Detter J.C."/>
            <person name="Han C."/>
            <person name="Larimer F."/>
            <person name="Land M."/>
            <person name="Hauser L."/>
            <person name="Markowitz V."/>
            <person name="Cheng J.-F."/>
            <person name="Hugenholtz P."/>
            <person name="Woyke T."/>
            <person name="Wu D."/>
            <person name="Brambilla E."/>
            <person name="Klenk H.-P."/>
            <person name="Eisen J.A."/>
        </authorList>
    </citation>
    <scope>NUCLEOTIDE SEQUENCE</scope>
    <source>
        <strain evidence="2">DSM 6220</strain>
    </source>
</reference>
<gene>
    <name evidence="2" type="ordered locus">Fraau_2395</name>
</gene>
<feature type="region of interest" description="Disordered" evidence="1">
    <location>
        <begin position="125"/>
        <end position="152"/>
    </location>
</feature>
<sequence>MLLSLLEALRQSGIRVGTRELLDAHAALQARLPAMEPAAMHGLLRAIWIKDERHYDRFDQVFGAWWQGATQVEDLLATDVPEDWLRAEWMRRLSAEERAQIQSLGGLEALLQAFRERLAEQRERHAGGNRWVGTGGSSPFGHGGWHPEGLRVGGRGGEGRAVKVWEARRYRALASDAPLNDRNLQLALRQLRKFARQGRADELDIQATIQATAREGGLLQLQLRPERHNAVKILLLLDVGGSMDAHVAICEQLFTAVRSEFKRLSHCYFHNCMYEKLWTGDGHHASGTIDSLTLLRTHPPDTRVIIVGDAAMAPYELSEPGGSVDYVNAEAGKVWLQRWVDRFPHLVWLNPVAEAQWAHTQSTRMIQQLIGPRMYPLTTDGLAAATRELRR</sequence>
<dbReference type="RefSeq" id="WP_014403763.1">
    <property type="nucleotide sequence ID" value="NC_017033.1"/>
</dbReference>
<dbReference type="Pfam" id="PF05762">
    <property type="entry name" value="VWA_CoxE"/>
    <property type="match status" value="1"/>
</dbReference>
<dbReference type="OrthoDB" id="9764216at2"/>
<dbReference type="AlphaFoldDB" id="H8L617"/>
<dbReference type="eggNOG" id="COG3825">
    <property type="taxonomic scope" value="Bacteria"/>
</dbReference>
<accession>H8L617</accession>
<feature type="compositionally biased region" description="Gly residues" evidence="1">
    <location>
        <begin position="133"/>
        <end position="152"/>
    </location>
</feature>
<dbReference type="PANTHER" id="PTHR39338:SF7">
    <property type="entry name" value="BLL6692 PROTEIN"/>
    <property type="match status" value="1"/>
</dbReference>